<evidence type="ECO:0000313" key="1">
    <source>
        <dbReference type="EMBL" id="MBC8597015.1"/>
    </source>
</evidence>
<dbReference type="EMBL" id="JACRTE010000012">
    <property type="protein sequence ID" value="MBC8597015.1"/>
    <property type="molecule type" value="Genomic_DNA"/>
</dbReference>
<dbReference type="PANTHER" id="PTHR32329">
    <property type="entry name" value="BIFUNCTIONAL PROTEIN [INCLUDES 2-HYDROXYACYL-COA DEHYDRATASE (N-TER) AND ITS ACTIVATOR DOMAIN (C_TERM)-RELATED"/>
    <property type="match status" value="1"/>
</dbReference>
<reference evidence="1" key="1">
    <citation type="submission" date="2020-08" db="EMBL/GenBank/DDBJ databases">
        <title>Genome public.</title>
        <authorList>
            <person name="Liu C."/>
            <person name="Sun Q."/>
        </authorList>
    </citation>
    <scope>NUCLEOTIDE SEQUENCE</scope>
    <source>
        <strain evidence="1">NSJ-50</strain>
    </source>
</reference>
<dbReference type="RefSeq" id="WP_262432383.1">
    <property type="nucleotide sequence ID" value="NZ_JACRTE010000012.1"/>
</dbReference>
<dbReference type="Proteomes" id="UP000647416">
    <property type="component" value="Unassembled WGS sequence"/>
</dbReference>
<evidence type="ECO:0000313" key="2">
    <source>
        <dbReference type="Proteomes" id="UP000647416"/>
    </source>
</evidence>
<sequence>MAENYIPFTKEMKKDYTILIPNMLPTHFKLIMSVLKTYGYKTELLETSGTKISETGLKYTHNDTCYPAILVIGQFLSALLSGKYDTHKVALIMFQTGGGCRASNYIYLIRKALKKANLGYIPVISLSLAGIEKHPGFTLGPKMLKNMLYATLYGDLMMSLANQIKPYEITRGDADRLTEKWTNILGGELGMKGHTNYRKIKQNYKKIIDDFAKIKVEHKDTVKVGIVGEIFVKYSPLANNGLEKFLLSEGAEPVVPGLYDFLMYCVYNTLNECVLYKKNTAVYPIYKFIYRILCKKKRDVIEIIKKNGIFEAWTPFEEIVALAPDLINTAVKMGEGWLLTAEMLELGKSGCTNIVCTQPFGCLPNHICGKGMMKPIKEKNPNINIVAIDYDAGASRVNQENRLKLMLFNARRVKEEIKSNEAKSAVKSSNAAAEKV</sequence>
<comment type="caution">
    <text evidence="1">The sequence shown here is derived from an EMBL/GenBank/DDBJ whole genome shotgun (WGS) entry which is preliminary data.</text>
</comment>
<dbReference type="PANTHER" id="PTHR32329:SF4">
    <property type="entry name" value="ACTIVATOR OF 2-HYDROXYACYL-COA DEHYDRATASE"/>
    <property type="match status" value="1"/>
</dbReference>
<protein>
    <submittedName>
        <fullName evidence="1">2-hydroxyacyl-CoA dehydratase</fullName>
    </submittedName>
</protein>
<accession>A0A926ITW6</accession>
<keyword evidence="2" id="KW-1185">Reference proteome</keyword>
<proteinExistence type="predicted"/>
<name>A0A926ITW6_9FIRM</name>
<organism evidence="1 2">
    <name type="scientific">Qingrenia yutianensis</name>
    <dbReference type="NCBI Taxonomy" id="2763676"/>
    <lineage>
        <taxon>Bacteria</taxon>
        <taxon>Bacillati</taxon>
        <taxon>Bacillota</taxon>
        <taxon>Clostridia</taxon>
        <taxon>Eubacteriales</taxon>
        <taxon>Oscillospiraceae</taxon>
        <taxon>Qingrenia</taxon>
    </lineage>
</organism>
<dbReference type="AlphaFoldDB" id="A0A926ITW6"/>
<gene>
    <name evidence="1" type="ORF">H8706_09065</name>
</gene>
<dbReference type="InterPro" id="IPR051805">
    <property type="entry name" value="Dehydratase_Activator_Redct"/>
</dbReference>